<dbReference type="InterPro" id="IPR039528">
    <property type="entry name" value="DPM1-like"/>
</dbReference>
<sequence>MGGICQASHHNTRRLCRILKGLLRIFRANAGELVWGGCSDRSEARKEGSPLPGAVVVMPTYREKDTISAMIERILNADAEVHILVVDDNSPDGTGEIVDAIAATNPRVNIMHRPGKNGLGTAYVAGFGWALEHGYEQIIEMDADGSHQPEELPRLLKLLDDGANLGIGARWIPGGKTENWPWYRKLISRSGTTYARIMLSSKLHDITSGYRGFSAETLRNLDLSRLDSAGYCFQIELAWLVERSGGDVKEFPITFVERLEGQSKMTSGIVIEALAKVTSWGFASRLGRIPKSQALAAPKDATL</sequence>
<dbReference type="Pfam" id="PF00535">
    <property type="entry name" value="Glycos_transf_2"/>
    <property type="match status" value="1"/>
</dbReference>
<dbReference type="EMBL" id="NBXB01000011">
    <property type="protein sequence ID" value="RFA16485.1"/>
    <property type="molecule type" value="Genomic_DNA"/>
</dbReference>
<protein>
    <recommendedName>
        <fullName evidence="4">Glycosyltransferase 2-like domain-containing protein</fullName>
    </recommendedName>
</protein>
<dbReference type="SUPFAM" id="SSF53448">
    <property type="entry name" value="Nucleotide-diphospho-sugar transferases"/>
    <property type="match status" value="1"/>
</dbReference>
<dbReference type="FunFam" id="3.90.550.10:FF:000122">
    <property type="entry name" value="Dolichol-phosphate mannosyltransferase subunit 1"/>
    <property type="match status" value="1"/>
</dbReference>
<dbReference type="OrthoDB" id="9810303at2"/>
<keyword evidence="2" id="KW-0328">Glycosyltransferase</keyword>
<comment type="similarity">
    <text evidence="1">Belongs to the glycosyltransferase 2 family.</text>
</comment>
<dbReference type="GO" id="GO:0009247">
    <property type="term" value="P:glycolipid biosynthetic process"/>
    <property type="evidence" value="ECO:0007669"/>
    <property type="project" value="TreeGrafter"/>
</dbReference>
<name>A0A3E0W3W8_9MICO</name>
<dbReference type="CDD" id="cd06442">
    <property type="entry name" value="DPM1_like"/>
    <property type="match status" value="1"/>
</dbReference>
<evidence type="ECO:0000256" key="1">
    <source>
        <dbReference type="ARBA" id="ARBA00006739"/>
    </source>
</evidence>
<evidence type="ECO:0000313" key="6">
    <source>
        <dbReference type="Proteomes" id="UP000256541"/>
    </source>
</evidence>
<reference evidence="5 6" key="1">
    <citation type="submission" date="2017-04" db="EMBL/GenBank/DDBJ databases">
        <title>Comparative genome analysis of Subtercola boreus.</title>
        <authorList>
            <person name="Cho Y.-J."/>
            <person name="Cho A."/>
            <person name="Kim O.-S."/>
            <person name="Lee J.-I."/>
        </authorList>
    </citation>
    <scope>NUCLEOTIDE SEQUENCE [LARGE SCALE GENOMIC DNA]</scope>
    <source>
        <strain evidence="5 6">P27479</strain>
    </source>
</reference>
<evidence type="ECO:0000313" key="5">
    <source>
        <dbReference type="EMBL" id="RFA16485.1"/>
    </source>
</evidence>
<evidence type="ECO:0000256" key="3">
    <source>
        <dbReference type="ARBA" id="ARBA00022679"/>
    </source>
</evidence>
<dbReference type="GO" id="GO:0016020">
    <property type="term" value="C:membrane"/>
    <property type="evidence" value="ECO:0007669"/>
    <property type="project" value="GOC"/>
</dbReference>
<keyword evidence="3" id="KW-0808">Transferase</keyword>
<accession>A0A3E0W3W8</accession>
<organism evidence="5 6">
    <name type="scientific">Subtercola boreus</name>
    <dbReference type="NCBI Taxonomy" id="120213"/>
    <lineage>
        <taxon>Bacteria</taxon>
        <taxon>Bacillati</taxon>
        <taxon>Actinomycetota</taxon>
        <taxon>Actinomycetes</taxon>
        <taxon>Micrococcales</taxon>
        <taxon>Microbacteriaceae</taxon>
        <taxon>Subtercola</taxon>
    </lineage>
</organism>
<dbReference type="PANTHER" id="PTHR43398">
    <property type="entry name" value="DOLICHOL-PHOSPHATE MANNOSYLTRANSFERASE SUBUNIT 1"/>
    <property type="match status" value="1"/>
</dbReference>
<gene>
    <name evidence="5" type="ORF">B7R22_03120</name>
</gene>
<proteinExistence type="inferred from homology"/>
<dbReference type="InterPro" id="IPR029044">
    <property type="entry name" value="Nucleotide-diphossugar_trans"/>
</dbReference>
<comment type="caution">
    <text evidence="5">The sequence shown here is derived from an EMBL/GenBank/DDBJ whole genome shotgun (WGS) entry which is preliminary data.</text>
</comment>
<feature type="domain" description="Glycosyltransferase 2-like" evidence="4">
    <location>
        <begin position="56"/>
        <end position="219"/>
    </location>
</feature>
<evidence type="ECO:0000259" key="4">
    <source>
        <dbReference type="Pfam" id="PF00535"/>
    </source>
</evidence>
<dbReference type="InterPro" id="IPR001173">
    <property type="entry name" value="Glyco_trans_2-like"/>
</dbReference>
<dbReference type="Gene3D" id="3.90.550.10">
    <property type="entry name" value="Spore Coat Polysaccharide Biosynthesis Protein SpsA, Chain A"/>
    <property type="match status" value="1"/>
</dbReference>
<dbReference type="Proteomes" id="UP000256541">
    <property type="component" value="Unassembled WGS sequence"/>
</dbReference>
<dbReference type="GO" id="GO:0004582">
    <property type="term" value="F:dolichyl-phosphate beta-D-mannosyltransferase activity"/>
    <property type="evidence" value="ECO:0007669"/>
    <property type="project" value="InterPro"/>
</dbReference>
<evidence type="ECO:0000256" key="2">
    <source>
        <dbReference type="ARBA" id="ARBA00022676"/>
    </source>
</evidence>
<dbReference type="AlphaFoldDB" id="A0A3E0W3W8"/>
<dbReference type="PANTHER" id="PTHR43398:SF1">
    <property type="entry name" value="DOLICHOL-PHOSPHATE MANNOSYLTRANSFERASE SUBUNIT 1"/>
    <property type="match status" value="1"/>
</dbReference>